<reference evidence="1 2" key="1">
    <citation type="submission" date="2017-09" db="EMBL/GenBank/DDBJ databases">
        <title>Large-scale bioinformatics analysis of Bacillus genomes uncovers conserved roles of natural products in bacterial physiology.</title>
        <authorList>
            <consortium name="Agbiome Team Llc"/>
            <person name="Bleich R.M."/>
            <person name="Kirk G.J."/>
            <person name="Santa Maria K.C."/>
            <person name="Allen S.E."/>
            <person name="Farag S."/>
            <person name="Shank E.A."/>
            <person name="Bowers A."/>
        </authorList>
    </citation>
    <scope>NUCLEOTIDE SEQUENCE [LARGE SCALE GENOMIC DNA]</scope>
    <source>
        <strain evidence="1 2">AFS027647</strain>
    </source>
</reference>
<proteinExistence type="predicted"/>
<dbReference type="EMBL" id="NUAN01000044">
    <property type="protein sequence ID" value="PEO00194.1"/>
    <property type="molecule type" value="Genomic_DNA"/>
</dbReference>
<dbReference type="Proteomes" id="UP000220691">
    <property type="component" value="Unassembled WGS sequence"/>
</dbReference>
<dbReference type="RefSeq" id="WP_098126129.1">
    <property type="nucleotide sequence ID" value="NZ_NUAN01000044.1"/>
</dbReference>
<sequence length="84" mass="9851">MKIYLIQLVTLQDGSHVSGLMKTFESTIRPMEGDLLDDPGFYVEPYEYIIIKISINYGTDECLECNSYGRICSYRYRYCTKKAW</sequence>
<evidence type="ECO:0000313" key="2">
    <source>
        <dbReference type="Proteomes" id="UP000220691"/>
    </source>
</evidence>
<dbReference type="AlphaFoldDB" id="A0A9X6YN53"/>
<name>A0A9X6YN53_BACCE</name>
<comment type="caution">
    <text evidence="1">The sequence shown here is derived from an EMBL/GenBank/DDBJ whole genome shotgun (WGS) entry which is preliminary data.</text>
</comment>
<gene>
    <name evidence="1" type="ORF">CN553_07430</name>
</gene>
<evidence type="ECO:0000313" key="1">
    <source>
        <dbReference type="EMBL" id="PEO00194.1"/>
    </source>
</evidence>
<organism evidence="1 2">
    <name type="scientific">Bacillus cereus</name>
    <dbReference type="NCBI Taxonomy" id="1396"/>
    <lineage>
        <taxon>Bacteria</taxon>
        <taxon>Bacillati</taxon>
        <taxon>Bacillota</taxon>
        <taxon>Bacilli</taxon>
        <taxon>Bacillales</taxon>
        <taxon>Bacillaceae</taxon>
        <taxon>Bacillus</taxon>
        <taxon>Bacillus cereus group</taxon>
    </lineage>
</organism>
<accession>A0A9X6YN53</accession>
<protein>
    <submittedName>
        <fullName evidence="1">Uncharacterized protein</fullName>
    </submittedName>
</protein>